<accession>A0A2I1GUT7</accession>
<name>A0A2I1GUT7_9GLOM</name>
<evidence type="ECO:0000259" key="1">
    <source>
        <dbReference type="Pfam" id="PF22693"/>
    </source>
</evidence>
<dbReference type="Proteomes" id="UP000234323">
    <property type="component" value="Unassembled WGS sequence"/>
</dbReference>
<evidence type="ECO:0000259" key="2">
    <source>
        <dbReference type="Pfam" id="PF24209"/>
    </source>
</evidence>
<evidence type="ECO:0000313" key="4">
    <source>
        <dbReference type="Proteomes" id="UP000234323"/>
    </source>
</evidence>
<dbReference type="VEuPathDB" id="FungiDB:RhiirA1_457352"/>
<dbReference type="EMBL" id="LLXI01000868">
    <property type="protein sequence ID" value="PKY50376.1"/>
    <property type="molecule type" value="Genomic_DNA"/>
</dbReference>
<protein>
    <recommendedName>
        <fullName evidence="5">MACPF domain-containing protein</fullName>
    </recommendedName>
</protein>
<dbReference type="InterPro" id="IPR054586">
    <property type="entry name" value="MACPF_1_fungal"/>
</dbReference>
<dbReference type="Pfam" id="PF24209">
    <property type="entry name" value="DUF7431"/>
    <property type="match status" value="1"/>
</dbReference>
<dbReference type="VEuPathDB" id="FungiDB:RhiirFUN_016909"/>
<proteinExistence type="predicted"/>
<keyword evidence="4" id="KW-1185">Reference proteome</keyword>
<dbReference type="AlphaFoldDB" id="A0A2I1GUT7"/>
<sequence length="667" mass="77082">MANIKCQNKIVNANSINVQDVQDDVNATVRKLLKLVLVKLNLKASLSEIRDKLEKNSEVKMNDTFSFAKMTNNNSSTGESLAVIAREDEEKIILKDIIDVKNDDKFLYLKSEPETKPDWRFFKDKLKPEYGRSVTLEKANSRAFTIVDCEMDEIVDGYENRTIQIDLEEDETIKNDFLLIADIDIPNFAKLGVSIKNSNIKNSNVTTNLTYNIIEYNKMSLEFKLEPTTEFIEAVKGVIASKDPRKFKDIINDFGRFVPKKVILGGRAYSIARENSEENFGEHTKNIGGQASNVKIEKKSSKSLSKNNSFKYQSFKLFGGKEVCSNNFNETDWIESLKDFRNWSCIKFEDPVNIFQLLSEDLRKQILLLVGKKILFTSIEEYSYKLPESGSMLINIPVNILEIIQHKDAECSIFSTVIDEKGKDIFNCQVIWPSNEDPKLIIHCIQKKFRKRECKLKIIWMIVGYDINFDFNHSVFNVKLKVLKNEFNVSNQKAITKHLDLEYDSSILCFGIPVLSTLDSSNNSLVIGHHFSNDRENRKIGTHIFSYCLEKNHYVNLPNFTFYTLIISNYTNSNNYGISTFQHTSKIRKLLNFIKFNSLESKPKFFSLYSTENKFAPIFLKQKTHENKIKYINVSHCNQDNCICKNKKIKKLESNLKYAFFDPKDLN</sequence>
<feature type="domain" description="MACPF-like" evidence="1">
    <location>
        <begin position="296"/>
        <end position="366"/>
    </location>
</feature>
<dbReference type="VEuPathDB" id="FungiDB:FUN_015497"/>
<feature type="domain" description="DUF7431" evidence="2">
    <location>
        <begin position="374"/>
        <end position="642"/>
    </location>
</feature>
<dbReference type="Pfam" id="PF22693">
    <property type="entry name" value="MACPF_1"/>
    <property type="match status" value="1"/>
</dbReference>
<reference evidence="3 4" key="1">
    <citation type="submission" date="2015-10" db="EMBL/GenBank/DDBJ databases">
        <title>Genome analyses suggest a sexual origin of heterokaryosis in a supposedly ancient asexual fungus.</title>
        <authorList>
            <person name="Ropars J."/>
            <person name="Sedzielewska K."/>
            <person name="Noel J."/>
            <person name="Charron P."/>
            <person name="Farinelli L."/>
            <person name="Marton T."/>
            <person name="Kruger M."/>
            <person name="Pelin A."/>
            <person name="Brachmann A."/>
            <person name="Corradi N."/>
        </authorList>
    </citation>
    <scope>NUCLEOTIDE SEQUENCE [LARGE SCALE GENOMIC DNA]</scope>
    <source>
        <strain evidence="3 4">A4</strain>
    </source>
</reference>
<evidence type="ECO:0000313" key="3">
    <source>
        <dbReference type="EMBL" id="PKY50376.1"/>
    </source>
</evidence>
<organism evidence="3 4">
    <name type="scientific">Rhizophagus irregularis</name>
    <dbReference type="NCBI Taxonomy" id="588596"/>
    <lineage>
        <taxon>Eukaryota</taxon>
        <taxon>Fungi</taxon>
        <taxon>Fungi incertae sedis</taxon>
        <taxon>Mucoromycota</taxon>
        <taxon>Glomeromycotina</taxon>
        <taxon>Glomeromycetes</taxon>
        <taxon>Glomerales</taxon>
        <taxon>Glomeraceae</taxon>
        <taxon>Rhizophagus</taxon>
    </lineage>
</organism>
<comment type="caution">
    <text evidence="3">The sequence shown here is derived from an EMBL/GenBank/DDBJ whole genome shotgun (WGS) entry which is preliminary data.</text>
</comment>
<evidence type="ECO:0008006" key="5">
    <source>
        <dbReference type="Google" id="ProtNLM"/>
    </source>
</evidence>
<dbReference type="InterPro" id="IPR055854">
    <property type="entry name" value="DUF7431"/>
</dbReference>
<dbReference type="VEuPathDB" id="FungiDB:RhiirFUN_025266"/>
<gene>
    <name evidence="3" type="ORF">RhiirA4_423695</name>
</gene>